<organism evidence="1 2">
    <name type="scientific">Flavobacterium cyanobacteriorum</name>
    <dbReference type="NCBI Taxonomy" id="2022802"/>
    <lineage>
        <taxon>Bacteria</taxon>
        <taxon>Pseudomonadati</taxon>
        <taxon>Bacteroidota</taxon>
        <taxon>Flavobacteriia</taxon>
        <taxon>Flavobacteriales</taxon>
        <taxon>Flavobacteriaceae</taxon>
        <taxon>Flavobacterium</taxon>
    </lineage>
</organism>
<dbReference type="PANTHER" id="PTHR38471">
    <property type="entry name" value="FOUR HELIX BUNDLE PROTEIN"/>
    <property type="match status" value="1"/>
</dbReference>
<dbReference type="RefSeq" id="WP_094414057.1">
    <property type="nucleotide sequence ID" value="NZ_NOXV01000244.1"/>
</dbReference>
<dbReference type="EMBL" id="NOXV01000244">
    <property type="protein sequence ID" value="OYQ37940.1"/>
    <property type="molecule type" value="Genomic_DNA"/>
</dbReference>
<comment type="caution">
    <text evidence="1">The sequence shown here is derived from an EMBL/GenBank/DDBJ whole genome shotgun (WGS) entry which is preliminary data.</text>
</comment>
<protein>
    <submittedName>
        <fullName evidence="1">Four helix bundle protein</fullName>
    </submittedName>
</protein>
<reference evidence="1 2" key="1">
    <citation type="submission" date="2017-07" db="EMBL/GenBank/DDBJ databases">
        <title>Flavobacterium cyanobacteriorum sp. nov., isolated from cyanobacterial aggregates in a eutrophic lake.</title>
        <authorList>
            <person name="Cai H."/>
        </authorList>
    </citation>
    <scope>NUCLEOTIDE SEQUENCE [LARGE SCALE GENOMIC DNA]</scope>
    <source>
        <strain evidence="1 2">TH021</strain>
    </source>
</reference>
<gene>
    <name evidence="1" type="ORF">CHU92_07180</name>
</gene>
<dbReference type="NCBIfam" id="TIGR02436">
    <property type="entry name" value="four helix bundle protein"/>
    <property type="match status" value="1"/>
</dbReference>
<dbReference type="Pfam" id="PF05635">
    <property type="entry name" value="23S_rRNA_IVP"/>
    <property type="match status" value="1"/>
</dbReference>
<accession>A0A255ZBG2</accession>
<keyword evidence="2" id="KW-1185">Reference proteome</keyword>
<dbReference type="SUPFAM" id="SSF158446">
    <property type="entry name" value="IVS-encoded protein-like"/>
    <property type="match status" value="1"/>
</dbReference>
<evidence type="ECO:0000313" key="1">
    <source>
        <dbReference type="EMBL" id="OYQ37940.1"/>
    </source>
</evidence>
<dbReference type="PANTHER" id="PTHR38471:SF2">
    <property type="entry name" value="FOUR HELIX BUNDLE PROTEIN"/>
    <property type="match status" value="1"/>
</dbReference>
<dbReference type="InterPro" id="IPR012657">
    <property type="entry name" value="23S_rRNA-intervening_sequence"/>
</dbReference>
<name>A0A255ZBG2_9FLAO</name>
<dbReference type="Proteomes" id="UP000216605">
    <property type="component" value="Unassembled WGS sequence"/>
</dbReference>
<dbReference type="AlphaFoldDB" id="A0A255ZBG2"/>
<sequence>MKNDNIIATKTFDFSLKIISLYIQLKNQNEFIISKQLLRSGTSIGANVEEAIAAQSRKDFISKMAIASKEARETKYWLRLLHRSELTNTPVQDYLVEIEHIINIITKIIKTSQESAAKPIQNLYFKI</sequence>
<evidence type="ECO:0000313" key="2">
    <source>
        <dbReference type="Proteomes" id="UP000216605"/>
    </source>
</evidence>
<dbReference type="InterPro" id="IPR036583">
    <property type="entry name" value="23S_rRNA_IVS_sf"/>
</dbReference>
<dbReference type="OrthoDB" id="285993at2"/>
<dbReference type="Gene3D" id="1.20.1440.60">
    <property type="entry name" value="23S rRNA-intervening sequence"/>
    <property type="match status" value="1"/>
</dbReference>
<dbReference type="PIRSF" id="PIRSF035652">
    <property type="entry name" value="CHP02436"/>
    <property type="match status" value="1"/>
</dbReference>
<proteinExistence type="predicted"/>